<feature type="binding site" evidence="3">
    <location>
        <position position="228"/>
    </location>
    <ligand>
        <name>Mg(2+)</name>
        <dbReference type="ChEBI" id="CHEBI:18420"/>
        <label>1</label>
    </ligand>
</feature>
<dbReference type="InterPro" id="IPR005502">
    <property type="entry name" value="Ribosyl_crysJ1"/>
</dbReference>
<evidence type="ECO:0000256" key="1">
    <source>
        <dbReference type="ARBA" id="ARBA00010702"/>
    </source>
</evidence>
<evidence type="ECO:0000313" key="5">
    <source>
        <dbReference type="Proteomes" id="UP000198724"/>
    </source>
</evidence>
<keyword evidence="2 4" id="KW-0378">Hydrolase</keyword>
<feature type="binding site" evidence="3">
    <location>
        <position position="7"/>
    </location>
    <ligand>
        <name>Mg(2+)</name>
        <dbReference type="ChEBI" id="CHEBI:18420"/>
        <label>1</label>
    </ligand>
</feature>
<comment type="cofactor">
    <cofactor evidence="3">
        <name>Mg(2+)</name>
        <dbReference type="ChEBI" id="CHEBI:18420"/>
    </cofactor>
    <text evidence="3">Binds 2 magnesium ions per subunit.</text>
</comment>
<protein>
    <submittedName>
        <fullName evidence="4">ADP-ribosylglycohydrolase</fullName>
    </submittedName>
</protein>
<dbReference type="Proteomes" id="UP000198724">
    <property type="component" value="Unassembled WGS sequence"/>
</dbReference>
<organism evidence="4 5">
    <name type="scientific">Pontibacter chinhatensis</name>
    <dbReference type="NCBI Taxonomy" id="1436961"/>
    <lineage>
        <taxon>Bacteria</taxon>
        <taxon>Pseudomonadati</taxon>
        <taxon>Bacteroidota</taxon>
        <taxon>Cytophagia</taxon>
        <taxon>Cytophagales</taxon>
        <taxon>Hymenobacteraceae</taxon>
        <taxon>Pontibacter</taxon>
    </lineage>
</organism>
<gene>
    <name evidence="4" type="ORF">SAMN05421739_11618</name>
</gene>
<reference evidence="5" key="1">
    <citation type="submission" date="2016-10" db="EMBL/GenBank/DDBJ databases">
        <authorList>
            <person name="Varghese N."/>
            <person name="Submissions S."/>
        </authorList>
    </citation>
    <scope>NUCLEOTIDE SEQUENCE [LARGE SCALE GENOMIC DNA]</scope>
    <source>
        <strain evidence="5">LP51</strain>
    </source>
</reference>
<evidence type="ECO:0000256" key="2">
    <source>
        <dbReference type="ARBA" id="ARBA00022801"/>
    </source>
</evidence>
<evidence type="ECO:0000313" key="4">
    <source>
        <dbReference type="EMBL" id="SFH39142.1"/>
    </source>
</evidence>
<keyword evidence="3" id="KW-0460">Magnesium</keyword>
<feature type="binding site" evidence="3">
    <location>
        <position position="5"/>
    </location>
    <ligand>
        <name>Mg(2+)</name>
        <dbReference type="ChEBI" id="CHEBI:18420"/>
        <label>1</label>
    </ligand>
</feature>
<dbReference type="EMBL" id="FOOT01000016">
    <property type="protein sequence ID" value="SFH39142.1"/>
    <property type="molecule type" value="Genomic_DNA"/>
</dbReference>
<sequence length="276" mass="30790">MGTWSDDSSMILCTIESIIEGYAPQRLTSKFLQFMNEGRYTPDGNIFDIGIGTRAALMRAASNPKMLDTASDVDWVAPGGASISDNGNGSLMRIAPMIVLLKPLGQIQRYQLVKEVSGITHAHIRSVLACFYLCEYLLYLEEESDKFKAYRSVNASFGKLFLLEQLNLPLSELEVFEKVLSGRIHELPEEEIHSTGYVIHTLESAMYCFLTTSSYREAVLTAVNLGSDTDTVGSVTGNLAGFYYGSSSLPQEWISEVRRIEEILELAEQLEQVYEH</sequence>
<dbReference type="PANTHER" id="PTHR16222:SF24">
    <property type="entry name" value="ADP-RIBOSYLHYDROLASE ARH3"/>
    <property type="match status" value="1"/>
</dbReference>
<accession>A0A1I2ZMQ5</accession>
<name>A0A1I2ZMQ5_9BACT</name>
<feature type="binding site" evidence="3">
    <location>
        <position position="230"/>
    </location>
    <ligand>
        <name>Mg(2+)</name>
        <dbReference type="ChEBI" id="CHEBI:18420"/>
        <label>1</label>
    </ligand>
</feature>
<dbReference type="InterPro" id="IPR036705">
    <property type="entry name" value="Ribosyl_crysJ1_sf"/>
</dbReference>
<dbReference type="SUPFAM" id="SSF101478">
    <property type="entry name" value="ADP-ribosylglycohydrolase"/>
    <property type="match status" value="1"/>
</dbReference>
<keyword evidence="5" id="KW-1185">Reference proteome</keyword>
<keyword evidence="3" id="KW-0479">Metal-binding</keyword>
<dbReference type="GO" id="GO:0016787">
    <property type="term" value="F:hydrolase activity"/>
    <property type="evidence" value="ECO:0007669"/>
    <property type="project" value="UniProtKB-KW"/>
</dbReference>
<dbReference type="PANTHER" id="PTHR16222">
    <property type="entry name" value="ADP-RIBOSYLGLYCOHYDROLASE"/>
    <property type="match status" value="1"/>
</dbReference>
<proteinExistence type="inferred from homology"/>
<evidence type="ECO:0000256" key="3">
    <source>
        <dbReference type="PIRSR" id="PIRSR605502-1"/>
    </source>
</evidence>
<dbReference type="Gene3D" id="1.10.4080.10">
    <property type="entry name" value="ADP-ribosylation/Crystallin J1"/>
    <property type="match status" value="1"/>
</dbReference>
<dbReference type="AlphaFoldDB" id="A0A1I2ZMQ5"/>
<dbReference type="GO" id="GO:0046872">
    <property type="term" value="F:metal ion binding"/>
    <property type="evidence" value="ECO:0007669"/>
    <property type="project" value="UniProtKB-KW"/>
</dbReference>
<dbReference type="Pfam" id="PF03747">
    <property type="entry name" value="ADP_ribosyl_GH"/>
    <property type="match status" value="1"/>
</dbReference>
<dbReference type="InterPro" id="IPR050792">
    <property type="entry name" value="ADP-ribosylglycohydrolase"/>
</dbReference>
<comment type="similarity">
    <text evidence="1">Belongs to the ADP-ribosylglycohydrolase family.</text>
</comment>
<feature type="binding site" evidence="3">
    <location>
        <position position="6"/>
    </location>
    <ligand>
        <name>Mg(2+)</name>
        <dbReference type="ChEBI" id="CHEBI:18420"/>
        <label>1</label>
    </ligand>
</feature>
<feature type="binding site" evidence="3">
    <location>
        <position position="231"/>
    </location>
    <ligand>
        <name>Mg(2+)</name>
        <dbReference type="ChEBI" id="CHEBI:18420"/>
        <label>1</label>
    </ligand>
</feature>